<dbReference type="AlphaFoldDB" id="A0A395JH42"/>
<gene>
    <name evidence="8" type="ORF">DFR28_104164</name>
</gene>
<evidence type="ECO:0000256" key="5">
    <source>
        <dbReference type="ARBA" id="ARBA00023136"/>
    </source>
</evidence>
<dbReference type="Proteomes" id="UP000253083">
    <property type="component" value="Unassembled WGS sequence"/>
</dbReference>
<protein>
    <submittedName>
        <fullName evidence="8">RDD family protein</fullName>
    </submittedName>
</protein>
<dbReference type="PANTHER" id="PTHR36115:SF10">
    <property type="entry name" value="RDD DOMAIN-CONTAINING PROTEIN"/>
    <property type="match status" value="1"/>
</dbReference>
<keyword evidence="3 6" id="KW-0812">Transmembrane</keyword>
<dbReference type="Pfam" id="PF06271">
    <property type="entry name" value="RDD"/>
    <property type="match status" value="1"/>
</dbReference>
<evidence type="ECO:0000256" key="1">
    <source>
        <dbReference type="ARBA" id="ARBA00004651"/>
    </source>
</evidence>
<dbReference type="InterPro" id="IPR051791">
    <property type="entry name" value="Pra-immunoreactive"/>
</dbReference>
<keyword evidence="2" id="KW-1003">Cell membrane</keyword>
<keyword evidence="9" id="KW-1185">Reference proteome</keyword>
<evidence type="ECO:0000256" key="3">
    <source>
        <dbReference type="ARBA" id="ARBA00022692"/>
    </source>
</evidence>
<feature type="transmembrane region" description="Helical" evidence="6">
    <location>
        <begin position="63"/>
        <end position="84"/>
    </location>
</feature>
<comment type="caution">
    <text evidence="8">The sequence shown here is derived from an EMBL/GenBank/DDBJ whole genome shotgun (WGS) entry which is preliminary data.</text>
</comment>
<evidence type="ECO:0000313" key="9">
    <source>
        <dbReference type="Proteomes" id="UP000253083"/>
    </source>
</evidence>
<keyword evidence="5 6" id="KW-0472">Membrane</keyword>
<dbReference type="OrthoDB" id="9793824at2"/>
<dbReference type="EMBL" id="QNRT01000004">
    <property type="protein sequence ID" value="RBP49236.1"/>
    <property type="molecule type" value="Genomic_DNA"/>
</dbReference>
<evidence type="ECO:0000256" key="4">
    <source>
        <dbReference type="ARBA" id="ARBA00022989"/>
    </source>
</evidence>
<dbReference type="RefSeq" id="WP_113955101.1">
    <property type="nucleotide sequence ID" value="NZ_QNRT01000004.1"/>
</dbReference>
<dbReference type="PANTHER" id="PTHR36115">
    <property type="entry name" value="PROLINE-RICH ANTIGEN HOMOLOG-RELATED"/>
    <property type="match status" value="1"/>
</dbReference>
<evidence type="ECO:0000313" key="8">
    <source>
        <dbReference type="EMBL" id="RBP49236.1"/>
    </source>
</evidence>
<accession>A0A395JH42</accession>
<sequence length="161" mass="18209">MQSVGLFKRFLVMIYDGLLLFSLVFLSSALLMALYKFVIAPDALFELASTQASNRSLTDLGKLIGLIIVIINAITLGLFYYGWFWTHGGQTPGMKAWNLYLIKPNGKFVDWPLAIKRGLFAMVSWGAIGLGFTWILLNRENLAWHDILTDTKIIRHKPKSK</sequence>
<dbReference type="GO" id="GO:0005886">
    <property type="term" value="C:plasma membrane"/>
    <property type="evidence" value="ECO:0007669"/>
    <property type="project" value="UniProtKB-SubCell"/>
</dbReference>
<keyword evidence="4 6" id="KW-1133">Transmembrane helix</keyword>
<reference evidence="8 9" key="1">
    <citation type="submission" date="2018-06" db="EMBL/GenBank/DDBJ databases">
        <title>Genomic Encyclopedia of Type Strains, Phase IV (KMG-IV): sequencing the most valuable type-strain genomes for metagenomic binning, comparative biology and taxonomic classification.</title>
        <authorList>
            <person name="Goeker M."/>
        </authorList>
    </citation>
    <scope>NUCLEOTIDE SEQUENCE [LARGE SCALE GENOMIC DNA]</scope>
    <source>
        <strain evidence="8 9">DSM 24032</strain>
    </source>
</reference>
<evidence type="ECO:0000259" key="7">
    <source>
        <dbReference type="Pfam" id="PF06271"/>
    </source>
</evidence>
<evidence type="ECO:0000256" key="2">
    <source>
        <dbReference type="ARBA" id="ARBA00022475"/>
    </source>
</evidence>
<dbReference type="InterPro" id="IPR010432">
    <property type="entry name" value="RDD"/>
</dbReference>
<organism evidence="8 9">
    <name type="scientific">Arenicella xantha</name>
    <dbReference type="NCBI Taxonomy" id="644221"/>
    <lineage>
        <taxon>Bacteria</taxon>
        <taxon>Pseudomonadati</taxon>
        <taxon>Pseudomonadota</taxon>
        <taxon>Gammaproteobacteria</taxon>
        <taxon>Arenicellales</taxon>
        <taxon>Arenicellaceae</taxon>
        <taxon>Arenicella</taxon>
    </lineage>
</organism>
<name>A0A395JH42_9GAMM</name>
<proteinExistence type="predicted"/>
<feature type="transmembrane region" description="Helical" evidence="6">
    <location>
        <begin position="12"/>
        <end position="35"/>
    </location>
</feature>
<feature type="transmembrane region" description="Helical" evidence="6">
    <location>
        <begin position="118"/>
        <end position="137"/>
    </location>
</feature>
<comment type="subcellular location">
    <subcellularLocation>
        <location evidence="1">Cell membrane</location>
        <topology evidence="1">Multi-pass membrane protein</topology>
    </subcellularLocation>
</comment>
<evidence type="ECO:0000256" key="6">
    <source>
        <dbReference type="SAM" id="Phobius"/>
    </source>
</evidence>
<dbReference type="InParanoid" id="A0A395JH42"/>
<feature type="domain" description="RDD" evidence="7">
    <location>
        <begin position="5"/>
        <end position="149"/>
    </location>
</feature>